<reference evidence="2" key="1">
    <citation type="journal article" date="2019" name="Int. J. Syst. Evol. Microbiol.">
        <title>The Global Catalogue of Microorganisms (GCM) 10K type strain sequencing project: providing services to taxonomists for standard genome sequencing and annotation.</title>
        <authorList>
            <consortium name="The Broad Institute Genomics Platform"/>
            <consortium name="The Broad Institute Genome Sequencing Center for Infectious Disease"/>
            <person name="Wu L."/>
            <person name="Ma J."/>
        </authorList>
    </citation>
    <scope>NUCLEOTIDE SEQUENCE [LARGE SCALE GENOMIC DNA]</scope>
    <source>
        <strain evidence="2">CGMCC 1.15439</strain>
    </source>
</reference>
<protein>
    <recommendedName>
        <fullName evidence="3">Methylaspartate ammonia-lyase</fullName>
    </recommendedName>
</protein>
<evidence type="ECO:0000313" key="1">
    <source>
        <dbReference type="EMBL" id="GGA41897.1"/>
    </source>
</evidence>
<keyword evidence="2" id="KW-1185">Reference proteome</keyword>
<dbReference type="InterPro" id="IPR008930">
    <property type="entry name" value="Terpenoid_cyclase/PrenylTrfase"/>
</dbReference>
<sequence length="391" mass="42454">MANTNTVIAPTATIARTGCNAIASRVDAVPGNTALLLRSYDSLRGQGAPDLPPLHSAAFTYDNALAVIALLACGKPLQAERIGEALRLAAMNDTRLRDTYRAGVIKGSKPLPNGWWDAERKRWVDAAHDYSGAYQDGTSCGNVAWAALALLALHDATGQTRWRDAALHLAEWVVANAEDARGAGGFDGGIEAYLLVPKKAWWKSTEHNIDLAALFAWLARTDAPGGWATQARHARDFVAAQWDASSGHFWMGTTADGATSLRTPSALDVQLWAQLLPNAPHEWQRALSWIERTNAVKGGFNFTDPPDGLWTEGTGQAALVYRWLGRDTEADTLLVSIAQQASPGGFLYATREPRITAIYSYYYRQPHLAATAWAVLAALDRNPYLPAGRRH</sequence>
<dbReference type="EMBL" id="BMJA01000003">
    <property type="protein sequence ID" value="GGA41897.1"/>
    <property type="molecule type" value="Genomic_DNA"/>
</dbReference>
<gene>
    <name evidence="1" type="ORF">GCM10010981_33640</name>
</gene>
<name>A0ABQ1GE41_9GAMM</name>
<comment type="caution">
    <text evidence="1">The sequence shown here is derived from an EMBL/GenBank/DDBJ whole genome shotgun (WGS) entry which is preliminary data.</text>
</comment>
<organism evidence="1 2">
    <name type="scientific">Dyella nitratireducens</name>
    <dbReference type="NCBI Taxonomy" id="1849580"/>
    <lineage>
        <taxon>Bacteria</taxon>
        <taxon>Pseudomonadati</taxon>
        <taxon>Pseudomonadota</taxon>
        <taxon>Gammaproteobacteria</taxon>
        <taxon>Lysobacterales</taxon>
        <taxon>Rhodanobacteraceae</taxon>
        <taxon>Dyella</taxon>
    </lineage>
</organism>
<dbReference type="RefSeq" id="WP_229720918.1">
    <property type="nucleotide sequence ID" value="NZ_BMJA01000003.1"/>
</dbReference>
<proteinExistence type="predicted"/>
<accession>A0ABQ1GE41</accession>
<evidence type="ECO:0000313" key="2">
    <source>
        <dbReference type="Proteomes" id="UP000620046"/>
    </source>
</evidence>
<dbReference type="Proteomes" id="UP000620046">
    <property type="component" value="Unassembled WGS sequence"/>
</dbReference>
<evidence type="ECO:0008006" key="3">
    <source>
        <dbReference type="Google" id="ProtNLM"/>
    </source>
</evidence>
<dbReference type="SUPFAM" id="SSF48239">
    <property type="entry name" value="Terpenoid cyclases/Protein prenyltransferases"/>
    <property type="match status" value="1"/>
</dbReference>